<keyword evidence="3" id="KW-1185">Reference proteome</keyword>
<evidence type="ECO:0000313" key="3">
    <source>
        <dbReference type="Proteomes" id="UP001479436"/>
    </source>
</evidence>
<proteinExistence type="predicted"/>
<evidence type="ECO:0000313" key="2">
    <source>
        <dbReference type="EMBL" id="KAK9765623.1"/>
    </source>
</evidence>
<protein>
    <submittedName>
        <fullName evidence="2">Uncharacterized protein</fullName>
    </submittedName>
</protein>
<sequence length="54" mass="6055">MNSWTTNVFRRVFASTRGSISNTKPSPPTTSKPHTNAVDSEEKREMVVLLLSTF</sequence>
<name>A0ABR2WVR3_9FUNG</name>
<dbReference type="EMBL" id="JASJQH010000244">
    <property type="protein sequence ID" value="KAK9765623.1"/>
    <property type="molecule type" value="Genomic_DNA"/>
</dbReference>
<accession>A0ABR2WVR3</accession>
<gene>
    <name evidence="2" type="ORF">K7432_005884</name>
</gene>
<comment type="caution">
    <text evidence="2">The sequence shown here is derived from an EMBL/GenBank/DDBJ whole genome shotgun (WGS) entry which is preliminary data.</text>
</comment>
<reference evidence="2 3" key="1">
    <citation type="submission" date="2023-04" db="EMBL/GenBank/DDBJ databases">
        <title>Genome of Basidiobolus ranarum AG-B5.</title>
        <authorList>
            <person name="Stajich J.E."/>
            <person name="Carter-House D."/>
            <person name="Gryganskyi A."/>
        </authorList>
    </citation>
    <scope>NUCLEOTIDE SEQUENCE [LARGE SCALE GENOMIC DNA]</scope>
    <source>
        <strain evidence="2 3">AG-B5</strain>
    </source>
</reference>
<dbReference type="Proteomes" id="UP001479436">
    <property type="component" value="Unassembled WGS sequence"/>
</dbReference>
<evidence type="ECO:0000256" key="1">
    <source>
        <dbReference type="SAM" id="MobiDB-lite"/>
    </source>
</evidence>
<feature type="region of interest" description="Disordered" evidence="1">
    <location>
        <begin position="15"/>
        <end position="42"/>
    </location>
</feature>
<organism evidence="2 3">
    <name type="scientific">Basidiobolus ranarum</name>
    <dbReference type="NCBI Taxonomy" id="34480"/>
    <lineage>
        <taxon>Eukaryota</taxon>
        <taxon>Fungi</taxon>
        <taxon>Fungi incertae sedis</taxon>
        <taxon>Zoopagomycota</taxon>
        <taxon>Entomophthoromycotina</taxon>
        <taxon>Basidiobolomycetes</taxon>
        <taxon>Basidiobolales</taxon>
        <taxon>Basidiobolaceae</taxon>
        <taxon>Basidiobolus</taxon>
    </lineage>
</organism>